<name>K3WI71_GLOUD</name>
<proteinExistence type="predicted"/>
<accession>K3WI71</accession>
<protein>
    <submittedName>
        <fullName evidence="1">Uncharacterized protein</fullName>
    </submittedName>
</protein>
<dbReference type="EnsemblProtists" id="PYU1_T004663">
    <property type="protein sequence ID" value="PYU1_T004663"/>
    <property type="gene ID" value="PYU1_G004652"/>
</dbReference>
<dbReference type="HOGENOM" id="CLU_2563497_0_0_1"/>
<organism evidence="1 2">
    <name type="scientific">Globisporangium ultimum (strain ATCC 200006 / CBS 805.95 / DAOM BR144)</name>
    <name type="common">Pythium ultimum</name>
    <dbReference type="NCBI Taxonomy" id="431595"/>
    <lineage>
        <taxon>Eukaryota</taxon>
        <taxon>Sar</taxon>
        <taxon>Stramenopiles</taxon>
        <taxon>Oomycota</taxon>
        <taxon>Peronosporomycetes</taxon>
        <taxon>Pythiales</taxon>
        <taxon>Pythiaceae</taxon>
        <taxon>Globisporangium</taxon>
    </lineage>
</organism>
<dbReference type="InParanoid" id="K3WI71"/>
<reference evidence="1" key="3">
    <citation type="submission" date="2015-02" db="UniProtKB">
        <authorList>
            <consortium name="EnsemblProtists"/>
        </authorList>
    </citation>
    <scope>IDENTIFICATION</scope>
    <source>
        <strain evidence="1">DAOM BR144</strain>
    </source>
</reference>
<evidence type="ECO:0000313" key="2">
    <source>
        <dbReference type="Proteomes" id="UP000019132"/>
    </source>
</evidence>
<evidence type="ECO:0000313" key="1">
    <source>
        <dbReference type="EnsemblProtists" id="PYU1_T004663"/>
    </source>
</evidence>
<keyword evidence="2" id="KW-1185">Reference proteome</keyword>
<dbReference type="AlphaFoldDB" id="K3WI71"/>
<dbReference type="VEuPathDB" id="FungiDB:PYU1_G004652"/>
<reference evidence="2" key="1">
    <citation type="journal article" date="2010" name="Genome Biol.">
        <title>Genome sequence of the necrotrophic plant pathogen Pythium ultimum reveals original pathogenicity mechanisms and effector repertoire.</title>
        <authorList>
            <person name="Levesque C.A."/>
            <person name="Brouwer H."/>
            <person name="Cano L."/>
            <person name="Hamilton J.P."/>
            <person name="Holt C."/>
            <person name="Huitema E."/>
            <person name="Raffaele S."/>
            <person name="Robideau G.P."/>
            <person name="Thines M."/>
            <person name="Win J."/>
            <person name="Zerillo M.M."/>
            <person name="Beakes G.W."/>
            <person name="Boore J.L."/>
            <person name="Busam D."/>
            <person name="Dumas B."/>
            <person name="Ferriera S."/>
            <person name="Fuerstenberg S.I."/>
            <person name="Gachon C.M."/>
            <person name="Gaulin E."/>
            <person name="Govers F."/>
            <person name="Grenville-Briggs L."/>
            <person name="Horner N."/>
            <person name="Hostetler J."/>
            <person name="Jiang R.H."/>
            <person name="Johnson J."/>
            <person name="Krajaejun T."/>
            <person name="Lin H."/>
            <person name="Meijer H.J."/>
            <person name="Moore B."/>
            <person name="Morris P."/>
            <person name="Phuntmart V."/>
            <person name="Puiu D."/>
            <person name="Shetty J."/>
            <person name="Stajich J.E."/>
            <person name="Tripathy S."/>
            <person name="Wawra S."/>
            <person name="van West P."/>
            <person name="Whitty B.R."/>
            <person name="Coutinho P.M."/>
            <person name="Henrissat B."/>
            <person name="Martin F."/>
            <person name="Thomas P.D."/>
            <person name="Tyler B.M."/>
            <person name="De Vries R.P."/>
            <person name="Kamoun S."/>
            <person name="Yandell M."/>
            <person name="Tisserat N."/>
            <person name="Buell C.R."/>
        </authorList>
    </citation>
    <scope>NUCLEOTIDE SEQUENCE</scope>
    <source>
        <strain evidence="2">DAOM:BR144</strain>
    </source>
</reference>
<dbReference type="EMBL" id="GL376631">
    <property type="status" value="NOT_ANNOTATED_CDS"/>
    <property type="molecule type" value="Genomic_DNA"/>
</dbReference>
<sequence length="82" mass="9081">MGASDEGLFQLASPSTISRAYGINTALKLLVARYQYQISSPMLPMAPLRLYHAVVTMDGGVRARYQHQAQLLYLLLLGLQLD</sequence>
<dbReference type="Proteomes" id="UP000019132">
    <property type="component" value="Unassembled WGS sequence"/>
</dbReference>
<reference evidence="2" key="2">
    <citation type="submission" date="2010-04" db="EMBL/GenBank/DDBJ databases">
        <authorList>
            <person name="Buell R."/>
            <person name="Hamilton J."/>
            <person name="Hostetler J."/>
        </authorList>
    </citation>
    <scope>NUCLEOTIDE SEQUENCE [LARGE SCALE GENOMIC DNA]</scope>
    <source>
        <strain evidence="2">DAOM:BR144</strain>
    </source>
</reference>